<evidence type="ECO:0000259" key="1">
    <source>
        <dbReference type="Pfam" id="PF22941"/>
    </source>
</evidence>
<comment type="caution">
    <text evidence="2">The sequence shown here is derived from an EMBL/GenBank/DDBJ whole genome shotgun (WGS) entry which is preliminary data.</text>
</comment>
<organism evidence="2 3">
    <name type="scientific">Monodon monoceros</name>
    <name type="common">Narwhal</name>
    <name type="synonym">Ceratodon monodon</name>
    <dbReference type="NCBI Taxonomy" id="40151"/>
    <lineage>
        <taxon>Eukaryota</taxon>
        <taxon>Metazoa</taxon>
        <taxon>Chordata</taxon>
        <taxon>Craniata</taxon>
        <taxon>Vertebrata</taxon>
        <taxon>Euteleostomi</taxon>
        <taxon>Mammalia</taxon>
        <taxon>Eutheria</taxon>
        <taxon>Laurasiatheria</taxon>
        <taxon>Artiodactyla</taxon>
        <taxon>Whippomorpha</taxon>
        <taxon>Cetacea</taxon>
        <taxon>Odontoceti</taxon>
        <taxon>Monodontidae</taxon>
        <taxon>Monodon</taxon>
    </lineage>
</organism>
<gene>
    <name evidence="2" type="ORF">EI555_014016</name>
</gene>
<protein>
    <recommendedName>
        <fullName evidence="1">Transcriptional adapter 2-alpha/beta-like domain-containing protein</fullName>
    </recommendedName>
</protein>
<dbReference type="PANTHER" id="PTHR12374:SF20">
    <property type="entry name" value="TRANSCRIPTIONAL ADAPTER 2-ALPHA"/>
    <property type="match status" value="1"/>
</dbReference>
<dbReference type="GO" id="GO:0006338">
    <property type="term" value="P:chromatin remodeling"/>
    <property type="evidence" value="ECO:0007669"/>
    <property type="project" value="TreeGrafter"/>
</dbReference>
<sequence length="183" mass="21782">MATKRYYSNISSTCVRPFLFSDPFTSTPTQDDPPRPTFDSLLSRDMAGYMPTQADFNEEFDNYSEEDLRDIDFVEDDSDILHTLKMAVVDIYHSRLKERQRRKKIIRDHGSINLRKFQLMERRYPKLVQDLSETMRRFARIVAPVEHDKFIESHALEFELRREIKRLQKYRTAGITNFCSART</sequence>
<dbReference type="Pfam" id="PF22941">
    <property type="entry name" value="TADA2A-like_3rd"/>
    <property type="match status" value="1"/>
</dbReference>
<dbReference type="PANTHER" id="PTHR12374">
    <property type="entry name" value="TRANSCRIPTIONAL ADAPTOR 2 ADA2 -RELATED"/>
    <property type="match status" value="1"/>
</dbReference>
<dbReference type="GO" id="GO:0005634">
    <property type="term" value="C:nucleus"/>
    <property type="evidence" value="ECO:0007669"/>
    <property type="project" value="TreeGrafter"/>
</dbReference>
<dbReference type="GO" id="GO:0006357">
    <property type="term" value="P:regulation of transcription by RNA polymerase II"/>
    <property type="evidence" value="ECO:0007669"/>
    <property type="project" value="TreeGrafter"/>
</dbReference>
<dbReference type="GO" id="GO:0070461">
    <property type="term" value="C:SAGA-type complex"/>
    <property type="evidence" value="ECO:0007669"/>
    <property type="project" value="TreeGrafter"/>
</dbReference>
<evidence type="ECO:0000313" key="2">
    <source>
        <dbReference type="EMBL" id="TKC46077.1"/>
    </source>
</evidence>
<accession>A0A4U1FA16</accession>
<feature type="domain" description="Transcriptional adapter 2-alpha/beta-like" evidence="1">
    <location>
        <begin position="46"/>
        <end position="121"/>
    </location>
</feature>
<dbReference type="GO" id="GO:0003682">
    <property type="term" value="F:chromatin binding"/>
    <property type="evidence" value="ECO:0007669"/>
    <property type="project" value="TreeGrafter"/>
</dbReference>
<dbReference type="AlphaFoldDB" id="A0A4U1FA16"/>
<proteinExistence type="predicted"/>
<evidence type="ECO:0000313" key="3">
    <source>
        <dbReference type="Proteomes" id="UP000308365"/>
    </source>
</evidence>
<dbReference type="InterPro" id="IPR055141">
    <property type="entry name" value="TADA2A_B-like_dom"/>
</dbReference>
<dbReference type="Proteomes" id="UP000308365">
    <property type="component" value="Unassembled WGS sequence"/>
</dbReference>
<reference evidence="3" key="1">
    <citation type="journal article" date="2019" name="IScience">
        <title>Narwhal Genome Reveals Long-Term Low Genetic Diversity despite Current Large Abundance Size.</title>
        <authorList>
            <person name="Westbury M.V."/>
            <person name="Petersen B."/>
            <person name="Garde E."/>
            <person name="Heide-Jorgensen M.P."/>
            <person name="Lorenzen E.D."/>
        </authorList>
    </citation>
    <scope>NUCLEOTIDE SEQUENCE [LARGE SCALE GENOMIC DNA]</scope>
</reference>
<name>A0A4U1FA16_MONMO</name>
<dbReference type="EMBL" id="RWIC01000288">
    <property type="protein sequence ID" value="TKC46077.1"/>
    <property type="molecule type" value="Genomic_DNA"/>
</dbReference>
<dbReference type="GO" id="GO:0003713">
    <property type="term" value="F:transcription coactivator activity"/>
    <property type="evidence" value="ECO:0007669"/>
    <property type="project" value="TreeGrafter"/>
</dbReference>